<reference evidence="4" key="1">
    <citation type="submission" date="2018-09" db="EMBL/GenBank/DDBJ databases">
        <authorList>
            <person name="Livingstone P.G."/>
            <person name="Whitworth D.E."/>
        </authorList>
    </citation>
    <scope>NUCLEOTIDE SEQUENCE [LARGE SCALE GENOMIC DNA]</scope>
    <source>
        <strain evidence="4">AB050A</strain>
    </source>
</reference>
<comment type="caution">
    <text evidence="3">The sequence shown here is derived from an EMBL/GenBank/DDBJ whole genome shotgun (WGS) entry which is preliminary data.</text>
</comment>
<dbReference type="SUPFAM" id="SSF56024">
    <property type="entry name" value="Phospholipase D/nuclease"/>
    <property type="match status" value="1"/>
</dbReference>
<evidence type="ECO:0000256" key="1">
    <source>
        <dbReference type="SAM" id="MobiDB-lite"/>
    </source>
</evidence>
<dbReference type="Pfam" id="PF13091">
    <property type="entry name" value="PLDc_2"/>
    <property type="match status" value="1"/>
</dbReference>
<name>A0A3A8PXK1_9BACT</name>
<gene>
    <name evidence="3" type="ORF">D7W81_24485</name>
</gene>
<evidence type="ECO:0000259" key="2">
    <source>
        <dbReference type="Pfam" id="PF13091"/>
    </source>
</evidence>
<evidence type="ECO:0000313" key="4">
    <source>
        <dbReference type="Proteomes" id="UP000267003"/>
    </source>
</evidence>
<dbReference type="RefSeq" id="WP_120557811.1">
    <property type="nucleotide sequence ID" value="NZ_RAWK01000156.1"/>
</dbReference>
<accession>A0A3A8PXK1</accession>
<protein>
    <recommendedName>
        <fullName evidence="2">Phospholipase D-like domain-containing protein</fullName>
    </recommendedName>
</protein>
<dbReference type="EMBL" id="RAWK01000156">
    <property type="protein sequence ID" value="RKH61103.1"/>
    <property type="molecule type" value="Genomic_DNA"/>
</dbReference>
<organism evidence="3 4">
    <name type="scientific">Corallococcus aberystwythensis</name>
    <dbReference type="NCBI Taxonomy" id="2316722"/>
    <lineage>
        <taxon>Bacteria</taxon>
        <taxon>Pseudomonadati</taxon>
        <taxon>Myxococcota</taxon>
        <taxon>Myxococcia</taxon>
        <taxon>Myxococcales</taxon>
        <taxon>Cystobacterineae</taxon>
        <taxon>Myxococcaceae</taxon>
        <taxon>Corallococcus</taxon>
    </lineage>
</organism>
<keyword evidence="4" id="KW-1185">Reference proteome</keyword>
<proteinExistence type="predicted"/>
<dbReference type="Gene3D" id="3.30.870.10">
    <property type="entry name" value="Endonuclease Chain A"/>
    <property type="match status" value="1"/>
</dbReference>
<feature type="region of interest" description="Disordered" evidence="1">
    <location>
        <begin position="143"/>
        <end position="175"/>
    </location>
</feature>
<dbReference type="InterPro" id="IPR025202">
    <property type="entry name" value="PLD-like_dom"/>
</dbReference>
<dbReference type="AlphaFoldDB" id="A0A3A8PXK1"/>
<dbReference type="OrthoDB" id="5500241at2"/>
<evidence type="ECO:0000313" key="3">
    <source>
        <dbReference type="EMBL" id="RKH61103.1"/>
    </source>
</evidence>
<sequence length="239" mass="26766">MDFKLINTEDTVSRLLNLLREARERVTLISPYVTLGADDRVGRSIREALARKVKVSLVYRQDDHTTPKEDWLAAMKPHVEAGLKLFAVPGLHAKLYLSESTVIITSLNLLASSFLNSIEVGLWSTDPEALKQAQAFIAKEIAPHAQPTSPSAQPSKPAPVERKARTRAPRKQQDGGYCLRCGDSVPLNPSRPYCREDFAEWAQWENVDYEDNYCHGCGEDHPATMARPLCRDCYRKSGS</sequence>
<feature type="domain" description="Phospholipase D-like" evidence="2">
    <location>
        <begin position="15"/>
        <end position="135"/>
    </location>
</feature>
<dbReference type="Proteomes" id="UP000267003">
    <property type="component" value="Unassembled WGS sequence"/>
</dbReference>